<reference evidence="2 3" key="1">
    <citation type="submission" date="2017-02" db="EMBL/GenBank/DDBJ databases">
        <title>Draft Genome Sequence of Streptomyces tsukubaensis F601, a Producer of the immunosuppressant tacrolimus FK506.</title>
        <authorList>
            <person name="Zong G."/>
            <person name="Zhong C."/>
            <person name="Fu J."/>
            <person name="Qin R."/>
            <person name="Cao G."/>
        </authorList>
    </citation>
    <scope>NUCLEOTIDE SEQUENCE [LARGE SCALE GENOMIC DNA]</scope>
    <source>
        <strain evidence="2 3">F601</strain>
    </source>
</reference>
<dbReference type="EMBL" id="MVFC01000003">
    <property type="protein sequence ID" value="OON81889.1"/>
    <property type="molecule type" value="Genomic_DNA"/>
</dbReference>
<comment type="caution">
    <text evidence="2">The sequence shown here is derived from an EMBL/GenBank/DDBJ whole genome shotgun (WGS) entry which is preliminary data.</text>
</comment>
<dbReference type="STRING" id="83656.B1H18_07290"/>
<evidence type="ECO:0000259" key="1">
    <source>
        <dbReference type="Pfam" id="PF13649"/>
    </source>
</evidence>
<accession>A0A1V4AEH4</accession>
<dbReference type="AlphaFoldDB" id="A0A1V4AEH4"/>
<dbReference type="Pfam" id="PF13649">
    <property type="entry name" value="Methyltransf_25"/>
    <property type="match status" value="1"/>
</dbReference>
<dbReference type="SUPFAM" id="SSF53335">
    <property type="entry name" value="S-adenosyl-L-methionine-dependent methyltransferases"/>
    <property type="match status" value="1"/>
</dbReference>
<organism evidence="2 3">
    <name type="scientific">Streptomyces tsukubensis</name>
    <dbReference type="NCBI Taxonomy" id="83656"/>
    <lineage>
        <taxon>Bacteria</taxon>
        <taxon>Bacillati</taxon>
        <taxon>Actinomycetota</taxon>
        <taxon>Actinomycetes</taxon>
        <taxon>Kitasatosporales</taxon>
        <taxon>Streptomycetaceae</taxon>
        <taxon>Streptomyces</taxon>
    </lineage>
</organism>
<protein>
    <recommendedName>
        <fullName evidence="1">Methyltransferase domain-containing protein</fullName>
    </recommendedName>
</protein>
<keyword evidence="3" id="KW-1185">Reference proteome</keyword>
<dbReference type="CDD" id="cd02440">
    <property type="entry name" value="AdoMet_MTases"/>
    <property type="match status" value="1"/>
</dbReference>
<gene>
    <name evidence="2" type="ORF">B1H18_07290</name>
</gene>
<dbReference type="InterPro" id="IPR029063">
    <property type="entry name" value="SAM-dependent_MTases_sf"/>
</dbReference>
<dbReference type="Proteomes" id="UP000190539">
    <property type="component" value="Unassembled WGS sequence"/>
</dbReference>
<sequence>MHREPSTPHIGQEDPAAILPGEFDALFHGEARSGGFSRVTRIVDPALPPEAEPFSFLCADLLHHIAADLSLKEGEVLADLGCGSGGPGLWLARAAHADLVGIDFSPVAVAHARQRANTHAMKGTAHFAAVSPAPRGRSAEGRQRHTVRPSLDRRLCGDCHDRAGGECRHGTPPRLRGCSGGEGYSALRGVLLPAHLNPVRTPLTLAVQPAAGRHR</sequence>
<dbReference type="GO" id="GO:0008168">
    <property type="term" value="F:methyltransferase activity"/>
    <property type="evidence" value="ECO:0007669"/>
    <property type="project" value="UniProtKB-ARBA"/>
</dbReference>
<dbReference type="Gene3D" id="3.40.50.150">
    <property type="entry name" value="Vaccinia Virus protein VP39"/>
    <property type="match status" value="1"/>
</dbReference>
<evidence type="ECO:0000313" key="3">
    <source>
        <dbReference type="Proteomes" id="UP000190539"/>
    </source>
</evidence>
<dbReference type="InterPro" id="IPR041698">
    <property type="entry name" value="Methyltransf_25"/>
</dbReference>
<name>A0A1V4AEH4_9ACTN</name>
<proteinExistence type="predicted"/>
<feature type="domain" description="Methyltransferase" evidence="1">
    <location>
        <begin position="79"/>
        <end position="121"/>
    </location>
</feature>
<evidence type="ECO:0000313" key="2">
    <source>
        <dbReference type="EMBL" id="OON81889.1"/>
    </source>
</evidence>
<dbReference type="RefSeq" id="WP_227025366.1">
    <property type="nucleotide sequence ID" value="NZ_CP045178.1"/>
</dbReference>